<dbReference type="AlphaFoldDB" id="A0A914E3L0"/>
<keyword evidence="10" id="KW-0325">Glycoprotein</keyword>
<evidence type="ECO:0000256" key="7">
    <source>
        <dbReference type="ARBA" id="ARBA00023053"/>
    </source>
</evidence>
<evidence type="ECO:0000256" key="4">
    <source>
        <dbReference type="ARBA" id="ARBA00022461"/>
    </source>
</evidence>
<protein>
    <submittedName>
        <fullName evidence="17">Uncharacterized protein</fullName>
    </submittedName>
</protein>
<keyword evidence="8 13" id="KW-0406">Ion transport</keyword>
<keyword evidence="3 13" id="KW-0813">Transport</keyword>
<evidence type="ECO:0000256" key="13">
    <source>
        <dbReference type="RuleBase" id="RU000679"/>
    </source>
</evidence>
<evidence type="ECO:0000313" key="16">
    <source>
        <dbReference type="Proteomes" id="UP000887540"/>
    </source>
</evidence>
<evidence type="ECO:0000256" key="1">
    <source>
        <dbReference type="ARBA" id="ARBA00004141"/>
    </source>
</evidence>
<dbReference type="GO" id="GO:0015280">
    <property type="term" value="F:ligand-gated sodium channel activity"/>
    <property type="evidence" value="ECO:0007669"/>
    <property type="project" value="TreeGrafter"/>
</dbReference>
<dbReference type="Pfam" id="PF00858">
    <property type="entry name" value="ASC"/>
    <property type="match status" value="2"/>
</dbReference>
<evidence type="ECO:0000256" key="2">
    <source>
        <dbReference type="ARBA" id="ARBA00007193"/>
    </source>
</evidence>
<keyword evidence="6 15" id="KW-1133">Transmembrane helix</keyword>
<feature type="region of interest" description="Disordered" evidence="14">
    <location>
        <begin position="986"/>
        <end position="1040"/>
    </location>
</feature>
<feature type="compositionally biased region" description="Acidic residues" evidence="14">
    <location>
        <begin position="924"/>
        <end position="935"/>
    </location>
</feature>
<feature type="region of interest" description="Disordered" evidence="14">
    <location>
        <begin position="914"/>
        <end position="965"/>
    </location>
</feature>
<feature type="transmembrane region" description="Helical" evidence="15">
    <location>
        <begin position="111"/>
        <end position="129"/>
    </location>
</feature>
<dbReference type="GO" id="GO:0005886">
    <property type="term" value="C:plasma membrane"/>
    <property type="evidence" value="ECO:0007669"/>
    <property type="project" value="TreeGrafter"/>
</dbReference>
<keyword evidence="16" id="KW-1185">Reference proteome</keyword>
<proteinExistence type="inferred from homology"/>
<dbReference type="PRINTS" id="PR01078">
    <property type="entry name" value="AMINACHANNEL"/>
</dbReference>
<keyword evidence="11 13" id="KW-0739">Sodium transport</keyword>
<feature type="compositionally biased region" description="Polar residues" evidence="14">
    <location>
        <begin position="34"/>
        <end position="58"/>
    </location>
</feature>
<keyword evidence="7" id="KW-0915">Sodium</keyword>
<evidence type="ECO:0000256" key="15">
    <source>
        <dbReference type="SAM" id="Phobius"/>
    </source>
</evidence>
<dbReference type="WBParaSite" id="ACRNAN_scaffold5571.g9343.t2">
    <property type="protein sequence ID" value="ACRNAN_scaffold5571.g9343.t2"/>
    <property type="gene ID" value="ACRNAN_scaffold5571.g9343"/>
</dbReference>
<keyword evidence="12 13" id="KW-0407">Ion channel</keyword>
<feature type="compositionally biased region" description="Acidic residues" evidence="14">
    <location>
        <begin position="1007"/>
        <end position="1022"/>
    </location>
</feature>
<evidence type="ECO:0000256" key="11">
    <source>
        <dbReference type="ARBA" id="ARBA00023201"/>
    </source>
</evidence>
<keyword evidence="4 13" id="KW-0894">Sodium channel</keyword>
<feature type="region of interest" description="Disordered" evidence="14">
    <location>
        <begin position="1"/>
        <end position="61"/>
    </location>
</feature>
<dbReference type="Proteomes" id="UP000887540">
    <property type="component" value="Unplaced"/>
</dbReference>
<dbReference type="Gene3D" id="2.60.470.10">
    <property type="entry name" value="Acid-sensing ion channels like domains"/>
    <property type="match status" value="1"/>
</dbReference>
<evidence type="ECO:0000256" key="10">
    <source>
        <dbReference type="ARBA" id="ARBA00023180"/>
    </source>
</evidence>
<dbReference type="PANTHER" id="PTHR11690:SF296">
    <property type="entry name" value="DEGENERIN-LIKE PROTEIN DEL-10"/>
    <property type="match status" value="1"/>
</dbReference>
<evidence type="ECO:0000256" key="14">
    <source>
        <dbReference type="SAM" id="MobiDB-lite"/>
    </source>
</evidence>
<evidence type="ECO:0000256" key="3">
    <source>
        <dbReference type="ARBA" id="ARBA00022448"/>
    </source>
</evidence>
<dbReference type="PANTHER" id="PTHR11690">
    <property type="entry name" value="AMILORIDE-SENSITIVE SODIUM CHANNEL-RELATED"/>
    <property type="match status" value="1"/>
</dbReference>
<comment type="subcellular location">
    <subcellularLocation>
        <location evidence="1">Membrane</location>
        <topology evidence="1">Multi-pass membrane protein</topology>
    </subcellularLocation>
</comment>
<keyword evidence="9 15" id="KW-0472">Membrane</keyword>
<evidence type="ECO:0000256" key="8">
    <source>
        <dbReference type="ARBA" id="ARBA00023065"/>
    </source>
</evidence>
<organism evidence="16 17">
    <name type="scientific">Acrobeloides nanus</name>
    <dbReference type="NCBI Taxonomy" id="290746"/>
    <lineage>
        <taxon>Eukaryota</taxon>
        <taxon>Metazoa</taxon>
        <taxon>Ecdysozoa</taxon>
        <taxon>Nematoda</taxon>
        <taxon>Chromadorea</taxon>
        <taxon>Rhabditida</taxon>
        <taxon>Tylenchina</taxon>
        <taxon>Cephalobomorpha</taxon>
        <taxon>Cephaloboidea</taxon>
        <taxon>Cephalobidae</taxon>
        <taxon>Acrobeloides</taxon>
    </lineage>
</organism>
<feature type="transmembrane region" description="Helical" evidence="15">
    <location>
        <begin position="850"/>
        <end position="873"/>
    </location>
</feature>
<evidence type="ECO:0000256" key="12">
    <source>
        <dbReference type="ARBA" id="ARBA00023303"/>
    </source>
</evidence>
<dbReference type="Gene3D" id="1.10.287.770">
    <property type="entry name" value="YojJ-like"/>
    <property type="match status" value="1"/>
</dbReference>
<keyword evidence="5 13" id="KW-0812">Transmembrane</keyword>
<feature type="compositionally biased region" description="Polar residues" evidence="14">
    <location>
        <begin position="995"/>
        <end position="1005"/>
    </location>
</feature>
<name>A0A914E3L0_9BILA</name>
<comment type="similarity">
    <text evidence="2 13">Belongs to the amiloride-sensitive sodium channel (TC 1.A.6) family.</text>
</comment>
<evidence type="ECO:0000256" key="9">
    <source>
        <dbReference type="ARBA" id="ARBA00023136"/>
    </source>
</evidence>
<evidence type="ECO:0000256" key="5">
    <source>
        <dbReference type="ARBA" id="ARBA00022692"/>
    </source>
</evidence>
<dbReference type="InterPro" id="IPR001873">
    <property type="entry name" value="ENaC"/>
</dbReference>
<evidence type="ECO:0000313" key="17">
    <source>
        <dbReference type="WBParaSite" id="ACRNAN_scaffold5571.g9343.t2"/>
    </source>
</evidence>
<accession>A0A914E3L0</accession>
<reference evidence="17" key="1">
    <citation type="submission" date="2022-11" db="UniProtKB">
        <authorList>
            <consortium name="WormBaseParasite"/>
        </authorList>
    </citation>
    <scope>IDENTIFICATION</scope>
</reference>
<sequence>MRTEQRVFVVRPRGASDSIKSAPVQVTVDRRKSTGPSLPGRTSRTSGSDVETGISSHPSTHRKSVVNVVEGEDGDVEIIMEENEPMVLTVLEETNMDGVRHLSDKNRSTRCTWLTLIAIFTFLALYQIFTQLSMYITTPVATNIEADYPTKIAFPTIAICNNNQFRLTYLTGARIQNRRTKNRTHSFKDIDENSTNVFDKALLNSGDMDALKFLRNAAHWKSRMILKCTWPNGTSCRMTDFKAVWTLTGLCWAINTDPLNPIFVTGAGSAHALRLLLNIERYERVESCTPKFRTTSLPGIKILIYNQTDIPITSLNGVNVPPGFTMDIPFYMKQRHKFPGFNCIQESKEHMNEFPLDFDNPYNTQTCLIRNYLAEIERQCACSMRRAYNPNPRGGIPFCNVDDYFSCVMPVLKWGYDGGFSTYNCMSSCEEIDYVAWQDMNELPNNIFPKLIDSMDDEDEMDVEASDSDLDMDEEVYEDLTKDEHYKCEHNQILEDGQVNRIKREAHRAYEKQARYQEDMLLRTKKLIMKMKQSAQKLNDLKWGWHHTNFKGVYLRLKENIDCYGNISLAHQDVFNAITNPAAHGEERRANQLVHLLDKNGRYGKIEELRTISDVKHAYGADRVEKLATQLQDIDEILDKLHSIYNEDTYRTKLSKDLEKVDRIIQLIDQFDTGKLQKRAWAEKMQSRNMRHFFDEDFYEDWYNVVTKDLDQNLVRTINDLEDQIEYLSNLTVNGTGLEMGSVLLFGDSEVKHVQNFASFLDDILNCTLGPVRNHSANMLKEFKKAMHDFQAAYTNLFKKELVEYLDNFEFGNKFVRENFGIVNVFLHKMNIEHWRQDATYSFWSMLCDVGGALGLFLGASLLTIIELIYLCFQYGFCRKSWDKVKGHPWVKRNTTKINIKTKKSIRKLSKRWGLRPKKRSEETTSDDDKSDFEYETMLPLNDETEENENVTNEKQEKLKKRQRKKAHFGLNLPIVVPGLLKSSFRKKPPKVEENIQSETTTPFESSADDIDLTEIKLEEEERPEKVAQEMPKSQQESSK</sequence>
<evidence type="ECO:0000256" key="6">
    <source>
        <dbReference type="ARBA" id="ARBA00022989"/>
    </source>
</evidence>